<protein>
    <submittedName>
        <fullName evidence="1">DNA-binding MarR family transcriptional regulator</fullName>
    </submittedName>
</protein>
<dbReference type="EMBL" id="JBGBZN010000002">
    <property type="protein sequence ID" value="MEY9471052.1"/>
    <property type="molecule type" value="Genomic_DNA"/>
</dbReference>
<dbReference type="GO" id="GO:0003677">
    <property type="term" value="F:DNA binding"/>
    <property type="evidence" value="ECO:0007669"/>
    <property type="project" value="UniProtKB-KW"/>
</dbReference>
<evidence type="ECO:0000313" key="1">
    <source>
        <dbReference type="EMBL" id="MEY9471052.1"/>
    </source>
</evidence>
<keyword evidence="2" id="KW-1185">Reference proteome</keyword>
<gene>
    <name evidence="1" type="ORF">ABH992_003451</name>
</gene>
<comment type="caution">
    <text evidence="1">The sequence shown here is derived from an EMBL/GenBank/DDBJ whole genome shotgun (WGS) entry which is preliminary data.</text>
</comment>
<name>A0ABV4GJ83_9BRAD</name>
<reference evidence="1 2" key="1">
    <citation type="submission" date="2024-07" db="EMBL/GenBank/DDBJ databases">
        <title>Genomic Encyclopedia of Type Strains, Phase V (KMG-V): Genome sequencing to study the core and pangenomes of soil and plant-associated prokaryotes.</title>
        <authorList>
            <person name="Whitman W."/>
        </authorList>
    </citation>
    <scope>NUCLEOTIDE SEQUENCE [LARGE SCALE GENOMIC DNA]</scope>
    <source>
        <strain evidence="1 2">USDA 222</strain>
    </source>
</reference>
<keyword evidence="1" id="KW-0238">DNA-binding</keyword>
<sequence>MFVDITPASRLNPSYELYEELFPQLLRREDEILACLSAQERKQLSALLGMIEQSLDLIQTSEEADAKQAY</sequence>
<dbReference type="Proteomes" id="UP001565474">
    <property type="component" value="Unassembled WGS sequence"/>
</dbReference>
<accession>A0ABV4GJ83</accession>
<proteinExistence type="predicted"/>
<organism evidence="1 2">
    <name type="scientific">Bradyrhizobium yuanmingense</name>
    <dbReference type="NCBI Taxonomy" id="108015"/>
    <lineage>
        <taxon>Bacteria</taxon>
        <taxon>Pseudomonadati</taxon>
        <taxon>Pseudomonadota</taxon>
        <taxon>Alphaproteobacteria</taxon>
        <taxon>Hyphomicrobiales</taxon>
        <taxon>Nitrobacteraceae</taxon>
        <taxon>Bradyrhizobium</taxon>
    </lineage>
</organism>
<evidence type="ECO:0000313" key="2">
    <source>
        <dbReference type="Proteomes" id="UP001565474"/>
    </source>
</evidence>